<dbReference type="HOGENOM" id="CLU_2690248_0_0_1"/>
<sequence length="74" mass="8179">MNNGHYSVDIDIFRTMKRRKARLIGERESLRAILTGKKGSGPEPIPIGLNQRTARLVINKTGIADHHSPGDTSD</sequence>
<evidence type="ECO:0000313" key="1">
    <source>
        <dbReference type="EMBL" id="EKC21619.1"/>
    </source>
</evidence>
<proteinExistence type="predicted"/>
<protein>
    <submittedName>
        <fullName evidence="1">Uncharacterized protein</fullName>
    </submittedName>
</protein>
<organism evidence="1">
    <name type="scientific">Magallana gigas</name>
    <name type="common">Pacific oyster</name>
    <name type="synonym">Crassostrea gigas</name>
    <dbReference type="NCBI Taxonomy" id="29159"/>
    <lineage>
        <taxon>Eukaryota</taxon>
        <taxon>Metazoa</taxon>
        <taxon>Spiralia</taxon>
        <taxon>Lophotrochozoa</taxon>
        <taxon>Mollusca</taxon>
        <taxon>Bivalvia</taxon>
        <taxon>Autobranchia</taxon>
        <taxon>Pteriomorphia</taxon>
        <taxon>Ostreida</taxon>
        <taxon>Ostreoidea</taxon>
        <taxon>Ostreidae</taxon>
        <taxon>Magallana</taxon>
    </lineage>
</organism>
<dbReference type="EMBL" id="JH818717">
    <property type="protein sequence ID" value="EKC21619.1"/>
    <property type="molecule type" value="Genomic_DNA"/>
</dbReference>
<name>K1PRZ8_MAGGI</name>
<dbReference type="InParanoid" id="K1PRZ8"/>
<dbReference type="AlphaFoldDB" id="K1PRZ8"/>
<accession>K1PRZ8</accession>
<reference evidence="1" key="1">
    <citation type="journal article" date="2012" name="Nature">
        <title>The oyster genome reveals stress adaptation and complexity of shell formation.</title>
        <authorList>
            <person name="Zhang G."/>
            <person name="Fang X."/>
            <person name="Guo X."/>
            <person name="Li L."/>
            <person name="Luo R."/>
            <person name="Xu F."/>
            <person name="Yang P."/>
            <person name="Zhang L."/>
            <person name="Wang X."/>
            <person name="Qi H."/>
            <person name="Xiong Z."/>
            <person name="Que H."/>
            <person name="Xie Y."/>
            <person name="Holland P.W."/>
            <person name="Paps J."/>
            <person name="Zhu Y."/>
            <person name="Wu F."/>
            <person name="Chen Y."/>
            <person name="Wang J."/>
            <person name="Peng C."/>
            <person name="Meng J."/>
            <person name="Yang L."/>
            <person name="Liu J."/>
            <person name="Wen B."/>
            <person name="Zhang N."/>
            <person name="Huang Z."/>
            <person name="Zhu Q."/>
            <person name="Feng Y."/>
            <person name="Mount A."/>
            <person name="Hedgecock D."/>
            <person name="Xu Z."/>
            <person name="Liu Y."/>
            <person name="Domazet-Loso T."/>
            <person name="Du Y."/>
            <person name="Sun X."/>
            <person name="Zhang S."/>
            <person name="Liu B."/>
            <person name="Cheng P."/>
            <person name="Jiang X."/>
            <person name="Li J."/>
            <person name="Fan D."/>
            <person name="Wang W."/>
            <person name="Fu W."/>
            <person name="Wang T."/>
            <person name="Wang B."/>
            <person name="Zhang J."/>
            <person name="Peng Z."/>
            <person name="Li Y."/>
            <person name="Li N."/>
            <person name="Wang J."/>
            <person name="Chen M."/>
            <person name="He Y."/>
            <person name="Tan F."/>
            <person name="Song X."/>
            <person name="Zheng Q."/>
            <person name="Huang R."/>
            <person name="Yang H."/>
            <person name="Du X."/>
            <person name="Chen L."/>
            <person name="Yang M."/>
            <person name="Gaffney P.M."/>
            <person name="Wang S."/>
            <person name="Luo L."/>
            <person name="She Z."/>
            <person name="Ming Y."/>
            <person name="Huang W."/>
            <person name="Zhang S."/>
            <person name="Huang B."/>
            <person name="Zhang Y."/>
            <person name="Qu T."/>
            <person name="Ni P."/>
            <person name="Miao G."/>
            <person name="Wang J."/>
            <person name="Wang Q."/>
            <person name="Steinberg C.E."/>
            <person name="Wang H."/>
            <person name="Li N."/>
            <person name="Qian L."/>
            <person name="Zhang G."/>
            <person name="Li Y."/>
            <person name="Yang H."/>
            <person name="Liu X."/>
            <person name="Wang J."/>
            <person name="Yin Y."/>
            <person name="Wang J."/>
        </authorList>
    </citation>
    <scope>NUCLEOTIDE SEQUENCE [LARGE SCALE GENOMIC DNA]</scope>
    <source>
        <strain evidence="1">05x7-T-G4-1.051#20</strain>
    </source>
</reference>
<gene>
    <name evidence="1" type="ORF">CGI_10003606</name>
</gene>